<dbReference type="GO" id="GO:0046872">
    <property type="term" value="F:metal ion binding"/>
    <property type="evidence" value="ECO:0007669"/>
    <property type="project" value="UniProtKB-KW"/>
</dbReference>
<dbReference type="Pfam" id="PF13419">
    <property type="entry name" value="HAD_2"/>
    <property type="match status" value="1"/>
</dbReference>
<dbReference type="Gene3D" id="3.40.50.1000">
    <property type="entry name" value="HAD superfamily/HAD-like"/>
    <property type="match status" value="1"/>
</dbReference>
<dbReference type="SFLD" id="SFLDG01129">
    <property type="entry name" value="C1.5:_HAD__Beta-PGM__Phosphata"/>
    <property type="match status" value="1"/>
</dbReference>
<dbReference type="InterPro" id="IPR036412">
    <property type="entry name" value="HAD-like_sf"/>
</dbReference>
<evidence type="ECO:0000256" key="3">
    <source>
        <dbReference type="ARBA" id="ARBA00022801"/>
    </source>
</evidence>
<proteinExistence type="predicted"/>
<dbReference type="InterPro" id="IPR051400">
    <property type="entry name" value="HAD-like_hydrolase"/>
</dbReference>
<dbReference type="EMBL" id="NTKD01000076">
    <property type="protein sequence ID" value="PDH36046.1"/>
    <property type="molecule type" value="Genomic_DNA"/>
</dbReference>
<dbReference type="PANTHER" id="PTHR46470">
    <property type="entry name" value="N-ACYLNEURAMINATE-9-PHOSPHATASE"/>
    <property type="match status" value="1"/>
</dbReference>
<dbReference type="GO" id="GO:0044281">
    <property type="term" value="P:small molecule metabolic process"/>
    <property type="evidence" value="ECO:0007669"/>
    <property type="project" value="UniProtKB-ARBA"/>
</dbReference>
<sequence length="232" mass="25671">MVEGVLFDLFGTLIEYEAGRGGQDFGAFCSVARDLGIHGTDTDILSRSDTSFAQHEKSAADSLIEFSMADSMSTFAQQSGVAPDTDSVTHLVESYITCWMQSVRPLAGIDRLVGRVAKNHRVGLISNTHYRPLVDRLLQSVNLYDVFEHVTTSVEHGYRKPHPNIFTDTLDVMGLAPVDAVYVGDNYLDDYRGSGDAGMSCFLIGRHARVPLNRQLRTIFDLPLDLDRVLAR</sequence>
<evidence type="ECO:0000256" key="4">
    <source>
        <dbReference type="ARBA" id="ARBA00022842"/>
    </source>
</evidence>
<dbReference type="SFLD" id="SFLDS00003">
    <property type="entry name" value="Haloacid_Dehalogenase"/>
    <property type="match status" value="1"/>
</dbReference>
<dbReference type="Proteomes" id="UP000219327">
    <property type="component" value="Unassembled WGS sequence"/>
</dbReference>
<keyword evidence="2" id="KW-0479">Metal-binding</keyword>
<dbReference type="InterPro" id="IPR041492">
    <property type="entry name" value="HAD_2"/>
</dbReference>
<evidence type="ECO:0000256" key="2">
    <source>
        <dbReference type="ARBA" id="ARBA00022723"/>
    </source>
</evidence>
<protein>
    <recommendedName>
        <fullName evidence="7">HAD family hydrolase</fullName>
    </recommendedName>
</protein>
<dbReference type="GO" id="GO:0016791">
    <property type="term" value="F:phosphatase activity"/>
    <property type="evidence" value="ECO:0007669"/>
    <property type="project" value="TreeGrafter"/>
</dbReference>
<evidence type="ECO:0000313" key="6">
    <source>
        <dbReference type="Proteomes" id="UP000219327"/>
    </source>
</evidence>
<comment type="cofactor">
    <cofactor evidence="1">
        <name>Mg(2+)</name>
        <dbReference type="ChEBI" id="CHEBI:18420"/>
    </cofactor>
</comment>
<dbReference type="AlphaFoldDB" id="A0A2A5WIV4"/>
<dbReference type="NCBIfam" id="TIGR01549">
    <property type="entry name" value="HAD-SF-IA-v1"/>
    <property type="match status" value="1"/>
</dbReference>
<name>A0A2A5WIV4_9GAMM</name>
<dbReference type="InterPro" id="IPR006439">
    <property type="entry name" value="HAD-SF_hydro_IA"/>
</dbReference>
<accession>A0A2A5WIV4</accession>
<evidence type="ECO:0008006" key="7">
    <source>
        <dbReference type="Google" id="ProtNLM"/>
    </source>
</evidence>
<dbReference type="PRINTS" id="PR00413">
    <property type="entry name" value="HADHALOGNASE"/>
</dbReference>
<dbReference type="InterPro" id="IPR023214">
    <property type="entry name" value="HAD_sf"/>
</dbReference>
<evidence type="ECO:0000313" key="5">
    <source>
        <dbReference type="EMBL" id="PDH36046.1"/>
    </source>
</evidence>
<reference evidence="5 6" key="1">
    <citation type="submission" date="2017-08" db="EMBL/GenBank/DDBJ databases">
        <title>Fine stratification of microbial communities through a metagenomic profile of the photic zone.</title>
        <authorList>
            <person name="Haro-Moreno J.M."/>
            <person name="Lopez-Perez M."/>
            <person name="De La Torre J."/>
            <person name="Picazo A."/>
            <person name="Camacho A."/>
            <person name="Rodriguez-Valera F."/>
        </authorList>
    </citation>
    <scope>NUCLEOTIDE SEQUENCE [LARGE SCALE GENOMIC DNA]</scope>
    <source>
        <strain evidence="5">MED-G24</strain>
    </source>
</reference>
<comment type="caution">
    <text evidence="5">The sequence shown here is derived from an EMBL/GenBank/DDBJ whole genome shotgun (WGS) entry which is preliminary data.</text>
</comment>
<organism evidence="5 6">
    <name type="scientific">OM182 bacterium MED-G24</name>
    <dbReference type="NCBI Taxonomy" id="1986255"/>
    <lineage>
        <taxon>Bacteria</taxon>
        <taxon>Pseudomonadati</taxon>
        <taxon>Pseudomonadota</taxon>
        <taxon>Gammaproteobacteria</taxon>
        <taxon>OMG group</taxon>
        <taxon>OM182 clade</taxon>
    </lineage>
</organism>
<keyword evidence="3" id="KW-0378">Hydrolase</keyword>
<gene>
    <name evidence="5" type="ORF">CNE99_10340</name>
</gene>
<dbReference type="SUPFAM" id="SSF56784">
    <property type="entry name" value="HAD-like"/>
    <property type="match status" value="1"/>
</dbReference>
<evidence type="ECO:0000256" key="1">
    <source>
        <dbReference type="ARBA" id="ARBA00001946"/>
    </source>
</evidence>
<keyword evidence="4" id="KW-0460">Magnesium</keyword>
<dbReference type="PANTHER" id="PTHR46470:SF2">
    <property type="entry name" value="GLYCERALDEHYDE 3-PHOSPHATE PHOSPHATASE"/>
    <property type="match status" value="1"/>
</dbReference>
<dbReference type="Gene3D" id="1.20.120.710">
    <property type="entry name" value="Haloacid dehalogenase hydrolase-like domain"/>
    <property type="match status" value="1"/>
</dbReference>